<evidence type="ECO:0000313" key="3">
    <source>
        <dbReference type="EMBL" id="ACX51945.1"/>
    </source>
</evidence>
<dbReference type="InterPro" id="IPR005537">
    <property type="entry name" value="RAMP_III_fam"/>
</dbReference>
<dbReference type="KEGG" id="adg:Adeg_0803"/>
<dbReference type="STRING" id="429009.Adeg_0803"/>
<proteinExistence type="predicted"/>
<dbReference type="AlphaFoldDB" id="C9RCG8"/>
<reference evidence="3 4" key="1">
    <citation type="submission" date="2009-10" db="EMBL/GenBank/DDBJ databases">
        <title>Complete sequence of chromosome of Ammonifex degensii KC4.</title>
        <authorList>
            <consortium name="US DOE Joint Genome Institute"/>
            <person name="Kerfeld C."/>
            <person name="Goodner B."/>
            <person name="Huber H."/>
            <person name="Stetter K."/>
            <person name="Lucas S."/>
            <person name="Copeland A."/>
            <person name="Lapidus A."/>
            <person name="Glavina del Rio T."/>
            <person name="Dalin E."/>
            <person name="Tice H."/>
            <person name="Bruce D."/>
            <person name="Goodwin L."/>
            <person name="Pitluck S."/>
            <person name="Saunders E."/>
            <person name="Brettin T."/>
            <person name="Detter J.C."/>
            <person name="Han C."/>
            <person name="Larimer F."/>
            <person name="Land M."/>
            <person name="Hauser L."/>
            <person name="Kyrpides N."/>
            <person name="Ovchinnikova G."/>
            <person name="Richardson P."/>
        </authorList>
    </citation>
    <scope>NUCLEOTIDE SEQUENCE [LARGE SCALE GENOMIC DNA]</scope>
    <source>
        <strain evidence="4">DSM 10501 / KC4</strain>
    </source>
</reference>
<keyword evidence="4" id="KW-1185">Reference proteome</keyword>
<organism evidence="3 4">
    <name type="scientific">Ammonifex degensii (strain DSM 10501 / KC4)</name>
    <dbReference type="NCBI Taxonomy" id="429009"/>
    <lineage>
        <taxon>Bacteria</taxon>
        <taxon>Bacillati</taxon>
        <taxon>Bacillota</taxon>
        <taxon>Clostridia</taxon>
        <taxon>Thermoanaerobacterales</taxon>
        <taxon>Thermoanaerobacteraceae</taxon>
        <taxon>Ammonifex</taxon>
    </lineage>
</organism>
<dbReference type="Pfam" id="PF03787">
    <property type="entry name" value="RAMPs"/>
    <property type="match status" value="1"/>
</dbReference>
<dbReference type="HOGENOM" id="CLU_058787_0_0_9"/>
<dbReference type="EMBL" id="CP001785">
    <property type="protein sequence ID" value="ACX51945.1"/>
    <property type="molecule type" value="Genomic_DNA"/>
</dbReference>
<dbReference type="eggNOG" id="COG1367">
    <property type="taxonomic scope" value="Bacteria"/>
</dbReference>
<dbReference type="InterPro" id="IPR007522">
    <property type="entry name" value="CRISPR-assoc_prot_TM1795"/>
</dbReference>
<keyword evidence="1" id="KW-0051">Antiviral defense</keyword>
<dbReference type="OrthoDB" id="9806750at2"/>
<accession>C9RCG8</accession>
<evidence type="ECO:0000313" key="4">
    <source>
        <dbReference type="Proteomes" id="UP000002620"/>
    </source>
</evidence>
<gene>
    <name evidence="3" type="ordered locus">Adeg_0803</name>
</gene>
<dbReference type="RefSeq" id="WP_015738823.1">
    <property type="nucleotide sequence ID" value="NC_013385.1"/>
</dbReference>
<name>C9RCG8_AMMDK</name>
<protein>
    <submittedName>
        <fullName evidence="3">CRISPR-associated RAMP protein, Cmr1 family</fullName>
    </submittedName>
</protein>
<feature type="domain" description="CRISPR type III-associated protein" evidence="2">
    <location>
        <begin position="9"/>
        <end position="178"/>
    </location>
</feature>
<sequence>MGYQRLSPELKTLTPVWTGNVKGKCDRLRETGLLGSLRWWFEVVVRGLGGHACDPTGEKKCEYEEREGVEKLCAACRVFGATGWRKLFRLEVDGSGLEPVMASDRGLLLPSGRCHNSRAGGWYILPALYGTFSLEFRRRRSGDKKEEEFIQVLLGTLRLMERWTAIGAKETGGYGVFKTVSGLNFELPEQNPFGQSRGASDDENGPAALPGLTDFFFARVRLRPKEGDWWKKFKEVELTLNKRLPCKGGRQQWMREGHFQEWIEKGCFPLSPIVRNWLRYAWYPRLKGSISEGLIFGTAEGDRRRRTAIGISHAYRLENGLWEFRIWGCRPPDLEEGKWQEFVEGLHEALKPLNRQAGFSVWRNEDGLFGCVAEPGELVWREFNSERDTVSKISDGWDFFKSLVEGKEKEDGQGSAGVVGGAE</sequence>
<evidence type="ECO:0000259" key="2">
    <source>
        <dbReference type="Pfam" id="PF03787"/>
    </source>
</evidence>
<dbReference type="Proteomes" id="UP000002620">
    <property type="component" value="Chromosome"/>
</dbReference>
<evidence type="ECO:0000256" key="1">
    <source>
        <dbReference type="ARBA" id="ARBA00023118"/>
    </source>
</evidence>
<dbReference type="GO" id="GO:0051607">
    <property type="term" value="P:defense response to virus"/>
    <property type="evidence" value="ECO:0007669"/>
    <property type="project" value="UniProtKB-KW"/>
</dbReference>
<dbReference type="NCBIfam" id="TIGR01894">
    <property type="entry name" value="cas_TM1795_cmr1"/>
    <property type="match status" value="1"/>
</dbReference>